<dbReference type="Gene3D" id="3.40.190.150">
    <property type="entry name" value="Bordetella uptake gene, domain 1"/>
    <property type="match status" value="1"/>
</dbReference>
<dbReference type="EMBL" id="CP021108">
    <property type="protein sequence ID" value="ARP79393.1"/>
    <property type="molecule type" value="Genomic_DNA"/>
</dbReference>
<dbReference type="AlphaFoldDB" id="A0A1W6YFS5"/>
<dbReference type="Pfam" id="PF03401">
    <property type="entry name" value="TctC"/>
    <property type="match status" value="1"/>
</dbReference>
<dbReference type="CDD" id="cd07012">
    <property type="entry name" value="PBP2_Bug_TTT"/>
    <property type="match status" value="1"/>
</dbReference>
<dbReference type="KEGG" id="bgv:CAL12_00180"/>
<dbReference type="InterPro" id="IPR005064">
    <property type="entry name" value="BUG"/>
</dbReference>
<evidence type="ECO:0000256" key="1">
    <source>
        <dbReference type="ARBA" id="ARBA00006987"/>
    </source>
</evidence>
<dbReference type="Proteomes" id="UP000194151">
    <property type="component" value="Chromosome"/>
</dbReference>
<dbReference type="Gene3D" id="3.40.190.10">
    <property type="entry name" value="Periplasmic binding protein-like II"/>
    <property type="match status" value="1"/>
</dbReference>
<protein>
    <recommendedName>
        <fullName evidence="4">ABC transporter substrate-binding protein</fullName>
    </recommendedName>
</protein>
<comment type="similarity">
    <text evidence="1">Belongs to the UPF0065 (bug) family.</text>
</comment>
<dbReference type="PANTHER" id="PTHR42928">
    <property type="entry name" value="TRICARBOXYLATE-BINDING PROTEIN"/>
    <property type="match status" value="1"/>
</dbReference>
<sequence length="356" mass="37324">MSATPHRRPAAGAITLPNSIAKARRLAGRARRMLSLSSLVLAGAVAAVAPAAPAHAAFPERPITIVVPYPVGGATDTLARSIGQRISETLKQSVVVENRTGGSGLIGMSVVSHAPADGYTILFGCTTDSAIFKAASKAPPSVNLRDDFAAVAGVALAPHILVVPAKSAPQNLQQLIELFKREPGKHNFASIGIGTLSHLEGELLMITTGVQITHVPYRGGSQALMDLISGNSSMMFLSAPAAVPHMKSGAVRVLAVAGDHRLPMLPDVPTITEAGVKNFSAENLFGFYAPKNTPPDVVSTLSKAIESALQRPDLKTMLESQGLEVQYTTPAEFTDRTVKNFANFDAIVKKANVSLD</sequence>
<name>A0A1W6YFS5_9BORD</name>
<dbReference type="RefSeq" id="WP_086062630.1">
    <property type="nucleotide sequence ID" value="NZ_CP021108.1"/>
</dbReference>
<reference evidence="2 3" key="1">
    <citation type="submission" date="2017-05" db="EMBL/GenBank/DDBJ databases">
        <title>Complete and WGS of Bordetella genogroups.</title>
        <authorList>
            <person name="Spilker T."/>
            <person name="LiPuma J."/>
        </authorList>
    </citation>
    <scope>NUCLEOTIDE SEQUENCE [LARGE SCALE GENOMIC DNA]</scope>
    <source>
        <strain evidence="2 3">AU19157</strain>
    </source>
</reference>
<dbReference type="PIRSF" id="PIRSF017082">
    <property type="entry name" value="YflP"/>
    <property type="match status" value="1"/>
</dbReference>
<dbReference type="OrthoDB" id="8678477at2"/>
<accession>A0A1W6YFS5</accession>
<keyword evidence="3" id="KW-1185">Reference proteome</keyword>
<dbReference type="STRING" id="1416806.CAL12_00180"/>
<organism evidence="2 3">
    <name type="scientific">Bordetella genomosp. 8</name>
    <dbReference type="NCBI Taxonomy" id="1416806"/>
    <lineage>
        <taxon>Bacteria</taxon>
        <taxon>Pseudomonadati</taxon>
        <taxon>Pseudomonadota</taxon>
        <taxon>Betaproteobacteria</taxon>
        <taxon>Burkholderiales</taxon>
        <taxon>Alcaligenaceae</taxon>
        <taxon>Bordetella</taxon>
    </lineage>
</organism>
<dbReference type="PANTHER" id="PTHR42928:SF5">
    <property type="entry name" value="BLR1237 PROTEIN"/>
    <property type="match status" value="1"/>
</dbReference>
<gene>
    <name evidence="2" type="ORF">CAL12_00180</name>
</gene>
<evidence type="ECO:0000313" key="2">
    <source>
        <dbReference type="EMBL" id="ARP79393.1"/>
    </source>
</evidence>
<dbReference type="InterPro" id="IPR042100">
    <property type="entry name" value="Bug_dom1"/>
</dbReference>
<proteinExistence type="inferred from homology"/>
<evidence type="ECO:0008006" key="4">
    <source>
        <dbReference type="Google" id="ProtNLM"/>
    </source>
</evidence>
<evidence type="ECO:0000313" key="3">
    <source>
        <dbReference type="Proteomes" id="UP000194151"/>
    </source>
</evidence>
<dbReference type="SUPFAM" id="SSF53850">
    <property type="entry name" value="Periplasmic binding protein-like II"/>
    <property type="match status" value="1"/>
</dbReference>